<proteinExistence type="predicted"/>
<evidence type="ECO:0000313" key="4">
    <source>
        <dbReference type="Proteomes" id="UP001203423"/>
    </source>
</evidence>
<feature type="compositionally biased region" description="Low complexity" evidence="1">
    <location>
        <begin position="117"/>
        <end position="134"/>
    </location>
</feature>
<reference evidence="3 4" key="1">
    <citation type="submission" date="2022-01" db="EMBL/GenBank/DDBJ databases">
        <title>Whole genome-based taxonomy of the Shewanellaceae.</title>
        <authorList>
            <person name="Martin-Rodriguez A.J."/>
        </authorList>
    </citation>
    <scope>NUCLEOTIDE SEQUENCE [LARGE SCALE GENOMIC DNA]</scope>
    <source>
        <strain evidence="3 4">DSM 17177</strain>
    </source>
</reference>
<feature type="transmembrane region" description="Helical" evidence="2">
    <location>
        <begin position="971"/>
        <end position="988"/>
    </location>
</feature>
<keyword evidence="2" id="KW-0472">Membrane</keyword>
<organism evidence="3 4">
    <name type="scientific">Shewanella surugensis</name>
    <dbReference type="NCBI Taxonomy" id="212020"/>
    <lineage>
        <taxon>Bacteria</taxon>
        <taxon>Pseudomonadati</taxon>
        <taxon>Pseudomonadota</taxon>
        <taxon>Gammaproteobacteria</taxon>
        <taxon>Alteromonadales</taxon>
        <taxon>Shewanellaceae</taxon>
        <taxon>Shewanella</taxon>
    </lineage>
</organism>
<evidence type="ECO:0000313" key="3">
    <source>
        <dbReference type="EMBL" id="MCL1123736.1"/>
    </source>
</evidence>
<feature type="compositionally biased region" description="Polar residues" evidence="1">
    <location>
        <begin position="66"/>
        <end position="81"/>
    </location>
</feature>
<gene>
    <name evidence="3" type="ORF">L2764_04345</name>
</gene>
<feature type="transmembrane region" description="Helical" evidence="2">
    <location>
        <begin position="938"/>
        <end position="959"/>
    </location>
</feature>
<evidence type="ECO:0000256" key="1">
    <source>
        <dbReference type="SAM" id="MobiDB-lite"/>
    </source>
</evidence>
<protein>
    <submittedName>
        <fullName evidence="3">Uncharacterized protein</fullName>
    </submittedName>
</protein>
<dbReference type="RefSeq" id="WP_248939023.1">
    <property type="nucleotide sequence ID" value="NZ_JAKIKS010000011.1"/>
</dbReference>
<dbReference type="Proteomes" id="UP001203423">
    <property type="component" value="Unassembled WGS sequence"/>
</dbReference>
<feature type="transmembrane region" description="Helical" evidence="2">
    <location>
        <begin position="1000"/>
        <end position="1018"/>
    </location>
</feature>
<feature type="region of interest" description="Disordered" evidence="1">
    <location>
        <begin position="65"/>
        <end position="213"/>
    </location>
</feature>
<dbReference type="EMBL" id="JAKIKS010000011">
    <property type="protein sequence ID" value="MCL1123736.1"/>
    <property type="molecule type" value="Genomic_DNA"/>
</dbReference>
<sequence>MNNRTFIMPPTALLLSDNQQCHVRSSYLRGLIIIVNLIRLSLLSLLLMKSVLAAAPYEKKEITAPDLSSTSPYSLQPSQIERSPLAVTDNDGNNNDTDSKKEGIKSNPIKVNEAKGSVSSDSSDSTTRPTSDDSIQVTEKKSDKAAKTSVTVDPAVDKNGNVHSSQDLVKDKSQAQETVPPKASKDDASGVTTQESNHNQPNDKSQAQAGNQLRSQVISQPLSCQRALNQTKLTPLLRNKMFGDLVQTNLYIIYQYNKDYQKDRNQRPGTLLSDSIVGRVTERWLKHFCEEFTLNTGLPIDEFVTQFFGDLVIIAELTEIYPDWRTTVETAAFKQWSATQKTLTGQTLTKQGASQVEKTSNSDNKTEKVATNCVEMMSCFGQVTALHILVDKYYLQQLNPAVLWLPSAEQIPQRYYRLTSEDIEQLTIWQTNIAKLKKIVGQTFESQASIDKILVPLLNPLLNTSSKSQSMRQDIALLVHIQPATKKTDDKAAAPAQFYVTNESLAKMQTRLNLVYLSSLQLTVLTQLENKQFLNAYLFKVALKWTNVTALSSSTINGLVELALKNTQKEGGEPLIWQPTANCPCAENISIRNSPQFFYGFSPYWDSTPQSINFSQLTRIGYFSAAVSADYKLQLPMNWKNSHPYSDFIATAHKYRVKVDLVISNEQGVTSGTSTDKGSDELTDQNRLSAYYFNDDLIDDINQTIKQPLLDYPINRVKPLISLGASPVRTMADGVTLNLALPVLTPKEQSLMIDFIKKLKLKLNGEMETGSGVEDRYYVNVMIPANELQKNDGLYTVENLIKIEPYVNLFIMLFEPLSLTSPMPLSEDRVAAMKALRTLFGEKDFADGVSQVFDKTVPLVLTNDNNSALKQVLSYSKWSYLNTAFWTLPLSKADSQLIDSAFFYKGNNSDIINTTNSVINTAMSLATQTCDLICPNRWYLRAGLFMITLIALFHALASIGFYQLRRIYRTWYFIGFICVMAILVMLAFNCDPYWKAQQELIFFIFIILLLAANFFWWIKRNKEGNLP</sequence>
<name>A0ABT0L7Q9_9GAMM</name>
<keyword evidence="2" id="KW-0812">Transmembrane</keyword>
<keyword evidence="2" id="KW-1133">Transmembrane helix</keyword>
<evidence type="ECO:0000256" key="2">
    <source>
        <dbReference type="SAM" id="Phobius"/>
    </source>
</evidence>
<feature type="compositionally biased region" description="Polar residues" evidence="1">
    <location>
        <begin position="190"/>
        <end position="213"/>
    </location>
</feature>
<accession>A0ABT0L7Q9</accession>
<comment type="caution">
    <text evidence="3">The sequence shown here is derived from an EMBL/GenBank/DDBJ whole genome shotgun (WGS) entry which is preliminary data.</text>
</comment>
<keyword evidence="4" id="KW-1185">Reference proteome</keyword>